<evidence type="ECO:0000256" key="1">
    <source>
        <dbReference type="ARBA" id="ARBA00010531"/>
    </source>
</evidence>
<dbReference type="OrthoDB" id="1747252at2759"/>
<keyword evidence="2" id="KW-0689">Ribosomal protein</keyword>
<comment type="similarity">
    <text evidence="1">Belongs to the universal ribosomal protein uL1 family.</text>
</comment>
<dbReference type="Pfam" id="PF00687">
    <property type="entry name" value="Ribosomal_L1"/>
    <property type="match status" value="1"/>
</dbReference>
<sequence>MSHSRRYREIKEKIADNKHYNLAEAVDFLRNNNPERLKNIKAIKNERKVAVIKEGLPEDILKECQNIKEVELLTVAEVRQKPLQKLLGPKGLYPTKKNGSLTENILEEIKKFQQGEIEVKTDKGGNIHAVIGSCDFSSKQLEENYKIMYDKITELKPTGWKGDFLKNITLSTTMGPGLKILK</sequence>
<evidence type="ECO:0000256" key="3">
    <source>
        <dbReference type="ARBA" id="ARBA00023274"/>
    </source>
</evidence>
<evidence type="ECO:0000256" key="2">
    <source>
        <dbReference type="ARBA" id="ARBA00022980"/>
    </source>
</evidence>
<organism evidence="4 5">
    <name type="scientific">Ambispora leptoticha</name>
    <dbReference type="NCBI Taxonomy" id="144679"/>
    <lineage>
        <taxon>Eukaryota</taxon>
        <taxon>Fungi</taxon>
        <taxon>Fungi incertae sedis</taxon>
        <taxon>Mucoromycota</taxon>
        <taxon>Glomeromycotina</taxon>
        <taxon>Glomeromycetes</taxon>
        <taxon>Archaeosporales</taxon>
        <taxon>Ambisporaceae</taxon>
        <taxon>Ambispora</taxon>
    </lineage>
</organism>
<dbReference type="PANTHER" id="PTHR36427">
    <property type="entry name" value="54S RIBOSOMAL PROTEIN L1, MITOCHONDRIAL"/>
    <property type="match status" value="1"/>
</dbReference>
<dbReference type="Gene3D" id="3.40.50.790">
    <property type="match status" value="1"/>
</dbReference>
<accession>A0A9N9NGS8</accession>
<dbReference type="EMBL" id="CAJVPS010029921">
    <property type="protein sequence ID" value="CAG8729824.1"/>
    <property type="molecule type" value="Genomic_DNA"/>
</dbReference>
<evidence type="ECO:0000313" key="5">
    <source>
        <dbReference type="Proteomes" id="UP000789508"/>
    </source>
</evidence>
<evidence type="ECO:0000313" key="4">
    <source>
        <dbReference type="EMBL" id="CAG8729824.1"/>
    </source>
</evidence>
<dbReference type="GO" id="GO:0015934">
    <property type="term" value="C:large ribosomal subunit"/>
    <property type="evidence" value="ECO:0007669"/>
    <property type="project" value="InterPro"/>
</dbReference>
<gene>
    <name evidence="4" type="ORF">ALEPTO_LOCUS12581</name>
</gene>
<dbReference type="PANTHER" id="PTHR36427:SF3">
    <property type="entry name" value="LARGE RIBOSOMAL SUBUNIT PROTEIN UL1M"/>
    <property type="match status" value="1"/>
</dbReference>
<dbReference type="SUPFAM" id="SSF56808">
    <property type="entry name" value="Ribosomal protein L1"/>
    <property type="match status" value="1"/>
</dbReference>
<name>A0A9N9NGS8_9GLOM</name>
<dbReference type="InterPro" id="IPR023674">
    <property type="entry name" value="Ribosomal_uL1-like"/>
</dbReference>
<comment type="caution">
    <text evidence="4">The sequence shown here is derived from an EMBL/GenBank/DDBJ whole genome shotgun (WGS) entry which is preliminary data.</text>
</comment>
<dbReference type="Gene3D" id="3.30.190.20">
    <property type="match status" value="1"/>
</dbReference>
<proteinExistence type="inferred from homology"/>
<protein>
    <submittedName>
        <fullName evidence="4">6917_t:CDS:1</fullName>
    </submittedName>
</protein>
<dbReference type="InterPro" id="IPR028364">
    <property type="entry name" value="Ribosomal_uL1/biogenesis"/>
</dbReference>
<dbReference type="Proteomes" id="UP000789508">
    <property type="component" value="Unassembled WGS sequence"/>
</dbReference>
<reference evidence="4" key="1">
    <citation type="submission" date="2021-06" db="EMBL/GenBank/DDBJ databases">
        <authorList>
            <person name="Kallberg Y."/>
            <person name="Tangrot J."/>
            <person name="Rosling A."/>
        </authorList>
    </citation>
    <scope>NUCLEOTIDE SEQUENCE</scope>
    <source>
        <strain evidence="4">FL130A</strain>
    </source>
</reference>
<keyword evidence="5" id="KW-1185">Reference proteome</keyword>
<keyword evidence="3" id="KW-0687">Ribonucleoprotein</keyword>
<dbReference type="GO" id="GO:0003735">
    <property type="term" value="F:structural constituent of ribosome"/>
    <property type="evidence" value="ECO:0007669"/>
    <property type="project" value="InterPro"/>
</dbReference>
<dbReference type="GO" id="GO:0003723">
    <property type="term" value="F:RNA binding"/>
    <property type="evidence" value="ECO:0007669"/>
    <property type="project" value="InterPro"/>
</dbReference>
<dbReference type="InterPro" id="IPR016095">
    <property type="entry name" value="Ribosomal_uL1_3-a/b-sand"/>
</dbReference>
<dbReference type="GO" id="GO:0006412">
    <property type="term" value="P:translation"/>
    <property type="evidence" value="ECO:0007669"/>
    <property type="project" value="InterPro"/>
</dbReference>
<dbReference type="AlphaFoldDB" id="A0A9N9NGS8"/>